<evidence type="ECO:0000313" key="1">
    <source>
        <dbReference type="EMBL" id="CAK9133983.1"/>
    </source>
</evidence>
<proteinExistence type="predicted"/>
<dbReference type="SUPFAM" id="SSF57938">
    <property type="entry name" value="DnaJ/Hsp40 cysteine-rich domain"/>
    <property type="match status" value="1"/>
</dbReference>
<comment type="caution">
    <text evidence="1">The sequence shown here is derived from an EMBL/GenBank/DDBJ whole genome shotgun (WGS) entry which is preliminary data.</text>
</comment>
<dbReference type="InterPro" id="IPR036410">
    <property type="entry name" value="HSP_DnaJ_Cys-rich_dom_sf"/>
</dbReference>
<dbReference type="EMBL" id="CAUOFW020000270">
    <property type="protein sequence ID" value="CAK9133983.1"/>
    <property type="molecule type" value="Genomic_DNA"/>
</dbReference>
<dbReference type="Proteomes" id="UP001642360">
    <property type="component" value="Unassembled WGS sequence"/>
</dbReference>
<name>A0ABC8QMT9_9AQUA</name>
<organism evidence="1 2">
    <name type="scientific">Ilex paraguariensis</name>
    <name type="common">yerba mate</name>
    <dbReference type="NCBI Taxonomy" id="185542"/>
    <lineage>
        <taxon>Eukaryota</taxon>
        <taxon>Viridiplantae</taxon>
        <taxon>Streptophyta</taxon>
        <taxon>Embryophyta</taxon>
        <taxon>Tracheophyta</taxon>
        <taxon>Spermatophyta</taxon>
        <taxon>Magnoliopsida</taxon>
        <taxon>eudicotyledons</taxon>
        <taxon>Gunneridae</taxon>
        <taxon>Pentapetalae</taxon>
        <taxon>asterids</taxon>
        <taxon>campanulids</taxon>
        <taxon>Aquifoliales</taxon>
        <taxon>Aquifoliaceae</taxon>
        <taxon>Ilex</taxon>
    </lineage>
</organism>
<sequence length="106" mass="11270">MSRSSGVPLLMRMVVKGAAVLLGGIFAVSVVSSTAVQYAALVKKQKGMKCDVCKGIGYYKCKLCNGNSTIQWSPLYDPVVINPCLCPTCDGNKVQKCLNCLGLGYT</sequence>
<protein>
    <submittedName>
        <fullName evidence="1">Uncharacterized protein</fullName>
    </submittedName>
</protein>
<evidence type="ECO:0000313" key="2">
    <source>
        <dbReference type="Proteomes" id="UP001642360"/>
    </source>
</evidence>
<keyword evidence="2" id="KW-1185">Reference proteome</keyword>
<reference evidence="1 2" key="1">
    <citation type="submission" date="2024-02" db="EMBL/GenBank/DDBJ databases">
        <authorList>
            <person name="Vignale AGUSTIN F."/>
            <person name="Sosa J E."/>
            <person name="Modenutti C."/>
        </authorList>
    </citation>
    <scope>NUCLEOTIDE SEQUENCE [LARGE SCALE GENOMIC DNA]</scope>
</reference>
<dbReference type="PANTHER" id="PTHR15852">
    <property type="entry name" value="PLASTID TRANSCRIPTIONALLY ACTIVE PROTEIN"/>
    <property type="match status" value="1"/>
</dbReference>
<dbReference type="AlphaFoldDB" id="A0ABC8QMT9"/>
<accession>A0ABC8QMT9</accession>
<gene>
    <name evidence="1" type="ORF">ILEXP_LOCUS914</name>
</gene>
<dbReference type="PANTHER" id="PTHR15852:SF29">
    <property type="entry name" value="PLASTID TRANSCRIPTIONALLY ACTIVE PROTEIN"/>
    <property type="match status" value="1"/>
</dbReference>